<name>A0AAU8BB77_9CAUD</name>
<dbReference type="EMBL" id="PP766721">
    <property type="protein sequence ID" value="XCD08764.1"/>
    <property type="molecule type" value="Genomic_DNA"/>
</dbReference>
<reference evidence="1" key="1">
    <citation type="submission" date="2024-04" db="EMBL/GenBank/DDBJ databases">
        <authorList>
            <person name="Uskudar Guclu A."/>
            <person name="Unlu S."/>
        </authorList>
    </citation>
    <scope>NUCLEOTIDE SEQUENCE</scope>
</reference>
<organism evidence="1">
    <name type="scientific">Escherichia phage Baskent_phicoli_1</name>
    <dbReference type="NCBI Taxonomy" id="3145031"/>
    <lineage>
        <taxon>Viruses</taxon>
        <taxon>Duplodnaviria</taxon>
        <taxon>Heunggongvirae</taxon>
        <taxon>Uroviricota</taxon>
        <taxon>Caudoviricetes</taxon>
        <taxon>Autographivirales</taxon>
        <taxon>Autotranscriptaviridae</taxon>
        <taxon>Studiervirinae</taxon>
        <taxon>Kayfunavirus</taxon>
    </lineage>
</organism>
<accession>A0AAU8BB77</accession>
<proteinExistence type="predicted"/>
<sequence>MGKQRLLNVNALIATGSHHTEDTISVYET</sequence>
<evidence type="ECO:0000313" key="1">
    <source>
        <dbReference type="EMBL" id="XCD08764.1"/>
    </source>
</evidence>
<protein>
    <submittedName>
        <fullName evidence="1">Toprim domain-containing protein</fullName>
    </submittedName>
</protein>